<feature type="binding site" evidence="11">
    <location>
        <begin position="69"/>
        <end position="73"/>
    </location>
    <ligand>
        <name>FMN</name>
        <dbReference type="ChEBI" id="CHEBI:58210"/>
    </ligand>
</feature>
<evidence type="ECO:0000259" key="12">
    <source>
        <dbReference type="Pfam" id="PF01180"/>
    </source>
</evidence>
<dbReference type="PATRIC" id="fig|1618573.3.peg.479"/>
<keyword evidence="7 11" id="KW-0665">Pyrimidine biosynthesis</keyword>
<comment type="cofactor">
    <cofactor evidence="11">
        <name>FMN</name>
        <dbReference type="ChEBI" id="CHEBI:58210"/>
    </cofactor>
    <text evidence="11">Binds 1 FMN per subunit.</text>
</comment>
<evidence type="ECO:0000256" key="4">
    <source>
        <dbReference type="ARBA" id="ARBA00005359"/>
    </source>
</evidence>
<protein>
    <recommendedName>
        <fullName evidence="11">Dihydroorotate dehydrogenase (quinone)</fullName>
        <ecNumber evidence="11">1.3.5.2</ecNumber>
    </recommendedName>
    <alternativeName>
        <fullName evidence="11">DHOdehase</fullName>
        <shortName evidence="11">DHOD</shortName>
        <shortName evidence="11">DHODase</shortName>
    </alternativeName>
    <alternativeName>
        <fullName evidence="11">Dihydroorotate oxidase</fullName>
    </alternativeName>
</protein>
<evidence type="ECO:0000256" key="3">
    <source>
        <dbReference type="ARBA" id="ARBA00005161"/>
    </source>
</evidence>
<evidence type="ECO:0000256" key="8">
    <source>
        <dbReference type="ARBA" id="ARBA00023002"/>
    </source>
</evidence>
<dbReference type="NCBIfam" id="TIGR01036">
    <property type="entry name" value="pyrD_sub2"/>
    <property type="match status" value="1"/>
</dbReference>
<dbReference type="SUPFAM" id="SSF51395">
    <property type="entry name" value="FMN-linked oxidoreductases"/>
    <property type="match status" value="1"/>
</dbReference>
<keyword evidence="9 11" id="KW-0472">Membrane</keyword>
<evidence type="ECO:0000256" key="1">
    <source>
        <dbReference type="ARBA" id="ARBA00003125"/>
    </source>
</evidence>
<evidence type="ECO:0000313" key="14">
    <source>
        <dbReference type="Proteomes" id="UP000034932"/>
    </source>
</evidence>
<dbReference type="GO" id="GO:0106430">
    <property type="term" value="F:dihydroorotate dehydrogenase (quinone) activity"/>
    <property type="evidence" value="ECO:0007669"/>
    <property type="project" value="UniProtKB-EC"/>
</dbReference>
<evidence type="ECO:0000256" key="11">
    <source>
        <dbReference type="HAMAP-Rule" id="MF_00225"/>
    </source>
</evidence>
<feature type="binding site" evidence="11">
    <location>
        <position position="181"/>
    </location>
    <ligand>
        <name>substrate</name>
    </ligand>
</feature>
<feature type="active site" description="Nucleophile" evidence="11">
    <location>
        <position position="184"/>
    </location>
</feature>
<keyword evidence="11" id="KW-1003">Cell membrane</keyword>
<dbReference type="STRING" id="1618573.UT19_C0006G0026"/>
<comment type="pathway">
    <text evidence="3 11">Pyrimidine metabolism; UMP biosynthesis via de novo pathway; orotate from (S)-dihydroorotate (quinone route): step 1/1.</text>
</comment>
<feature type="binding site" evidence="11">
    <location>
        <position position="147"/>
    </location>
    <ligand>
        <name>FMN</name>
        <dbReference type="ChEBI" id="CHEBI:58210"/>
    </ligand>
</feature>
<keyword evidence="5 11" id="KW-0285">Flavoprotein</keyword>
<evidence type="ECO:0000256" key="10">
    <source>
        <dbReference type="ARBA" id="ARBA00048639"/>
    </source>
</evidence>
<dbReference type="InterPro" id="IPR005720">
    <property type="entry name" value="Dihydroorotate_DH_cat"/>
</dbReference>
<feature type="binding site" evidence="11">
    <location>
        <position position="274"/>
    </location>
    <ligand>
        <name>FMN</name>
        <dbReference type="ChEBI" id="CHEBI:58210"/>
    </ligand>
</feature>
<dbReference type="EMBL" id="LBVW01000006">
    <property type="protein sequence ID" value="KKQ93898.1"/>
    <property type="molecule type" value="Genomic_DNA"/>
</dbReference>
<dbReference type="CDD" id="cd04738">
    <property type="entry name" value="DHOD_2_like"/>
    <property type="match status" value="1"/>
</dbReference>
<feature type="binding site" evidence="11">
    <location>
        <position position="93"/>
    </location>
    <ligand>
        <name>FMN</name>
        <dbReference type="ChEBI" id="CHEBI:58210"/>
    </ligand>
</feature>
<dbReference type="InterPro" id="IPR050074">
    <property type="entry name" value="DHO_dehydrogenase"/>
</dbReference>
<feature type="binding site" evidence="11">
    <location>
        <begin position="324"/>
        <end position="325"/>
    </location>
    <ligand>
        <name>FMN</name>
        <dbReference type="ChEBI" id="CHEBI:58210"/>
    </ligand>
</feature>
<feature type="binding site" evidence="11">
    <location>
        <position position="73"/>
    </location>
    <ligand>
        <name>substrate</name>
    </ligand>
</feature>
<comment type="similarity">
    <text evidence="4 11">Belongs to the dihydroorotate dehydrogenase family. Type 2 subfamily.</text>
</comment>
<gene>
    <name evidence="11" type="primary">pyrD</name>
    <name evidence="13" type="ORF">UT19_C0006G0026</name>
</gene>
<keyword evidence="8 11" id="KW-0560">Oxidoreductase</keyword>
<evidence type="ECO:0000256" key="9">
    <source>
        <dbReference type="ARBA" id="ARBA00023136"/>
    </source>
</evidence>
<dbReference type="PROSITE" id="PS00912">
    <property type="entry name" value="DHODEHASE_2"/>
    <property type="match status" value="1"/>
</dbReference>
<proteinExistence type="inferred from homology"/>
<dbReference type="PROSITE" id="PS00911">
    <property type="entry name" value="DHODEHASE_1"/>
    <property type="match status" value="1"/>
</dbReference>
<dbReference type="NCBIfam" id="NF003652">
    <property type="entry name" value="PRK05286.2-5"/>
    <property type="match status" value="1"/>
</dbReference>
<dbReference type="GO" id="GO:0005737">
    <property type="term" value="C:cytoplasm"/>
    <property type="evidence" value="ECO:0007669"/>
    <property type="project" value="InterPro"/>
</dbReference>
<comment type="function">
    <text evidence="1 11">Catalyzes the conversion of dihydroorotate to orotate with quinone as electron acceptor.</text>
</comment>
<dbReference type="GO" id="GO:0006207">
    <property type="term" value="P:'de novo' pyrimidine nucleobase biosynthetic process"/>
    <property type="evidence" value="ECO:0007669"/>
    <property type="project" value="UniProtKB-UniRule"/>
</dbReference>
<dbReference type="Pfam" id="PF01180">
    <property type="entry name" value="DHO_dh"/>
    <property type="match status" value="1"/>
</dbReference>
<feature type="binding site" evidence="11">
    <location>
        <position position="252"/>
    </location>
    <ligand>
        <name>FMN</name>
        <dbReference type="ChEBI" id="CHEBI:58210"/>
    </ligand>
</feature>
<dbReference type="InterPro" id="IPR001295">
    <property type="entry name" value="Dihydroorotate_DH_CS"/>
</dbReference>
<dbReference type="Gene3D" id="3.20.20.70">
    <property type="entry name" value="Aldolase class I"/>
    <property type="match status" value="1"/>
</dbReference>
<evidence type="ECO:0000256" key="2">
    <source>
        <dbReference type="ARBA" id="ARBA00004370"/>
    </source>
</evidence>
<evidence type="ECO:0000313" key="13">
    <source>
        <dbReference type="EMBL" id="KKQ93898.1"/>
    </source>
</evidence>
<feature type="binding site" evidence="11">
    <location>
        <begin position="253"/>
        <end position="254"/>
    </location>
    <ligand>
        <name>substrate</name>
    </ligand>
</feature>
<dbReference type="AlphaFoldDB" id="A0A0G0LPT2"/>
<feature type="binding site" evidence="11">
    <location>
        <position position="181"/>
    </location>
    <ligand>
        <name>FMN</name>
        <dbReference type="ChEBI" id="CHEBI:58210"/>
    </ligand>
</feature>
<feature type="domain" description="Dihydroorotate dehydrogenase catalytic" evidence="12">
    <location>
        <begin position="52"/>
        <end position="343"/>
    </location>
</feature>
<dbReference type="EC" id="1.3.5.2" evidence="11"/>
<feature type="binding site" evidence="11">
    <location>
        <position position="222"/>
    </location>
    <ligand>
        <name>FMN</name>
        <dbReference type="ChEBI" id="CHEBI:58210"/>
    </ligand>
</feature>
<dbReference type="GO" id="GO:0044205">
    <property type="term" value="P:'de novo' UMP biosynthetic process"/>
    <property type="evidence" value="ECO:0007669"/>
    <property type="project" value="UniProtKB-UniRule"/>
</dbReference>
<dbReference type="NCBIfam" id="NF003645">
    <property type="entry name" value="PRK05286.1-2"/>
    <property type="match status" value="1"/>
</dbReference>
<comment type="catalytic activity">
    <reaction evidence="10 11">
        <text>(S)-dihydroorotate + a quinone = orotate + a quinol</text>
        <dbReference type="Rhea" id="RHEA:30187"/>
        <dbReference type="ChEBI" id="CHEBI:24646"/>
        <dbReference type="ChEBI" id="CHEBI:30839"/>
        <dbReference type="ChEBI" id="CHEBI:30864"/>
        <dbReference type="ChEBI" id="CHEBI:132124"/>
        <dbReference type="EC" id="1.3.5.2"/>
    </reaction>
</comment>
<comment type="subunit">
    <text evidence="11">Monomer.</text>
</comment>
<keyword evidence="6 11" id="KW-0288">FMN</keyword>
<dbReference type="PANTHER" id="PTHR48109:SF4">
    <property type="entry name" value="DIHYDROOROTATE DEHYDROGENASE (QUINONE), MITOCHONDRIAL"/>
    <property type="match status" value="1"/>
</dbReference>
<evidence type="ECO:0000256" key="5">
    <source>
        <dbReference type="ARBA" id="ARBA00022630"/>
    </source>
</evidence>
<dbReference type="GO" id="GO:0005886">
    <property type="term" value="C:plasma membrane"/>
    <property type="evidence" value="ECO:0007669"/>
    <property type="project" value="UniProtKB-SubCell"/>
</dbReference>
<organism evidence="13 14">
    <name type="scientific">Candidatus Woesebacteria bacterium GW2011_GWB1_39_10b</name>
    <dbReference type="NCBI Taxonomy" id="1618573"/>
    <lineage>
        <taxon>Bacteria</taxon>
        <taxon>Candidatus Woeseibacteriota</taxon>
    </lineage>
</organism>
<feature type="binding site" evidence="11">
    <location>
        <begin position="118"/>
        <end position="122"/>
    </location>
    <ligand>
        <name>substrate</name>
    </ligand>
</feature>
<accession>A0A0G0LPT2</accession>
<comment type="caution">
    <text evidence="13">The sequence shown here is derived from an EMBL/GenBank/DDBJ whole genome shotgun (WGS) entry which is preliminary data.</text>
</comment>
<dbReference type="PANTHER" id="PTHR48109">
    <property type="entry name" value="DIHYDROOROTATE DEHYDROGENASE (QUINONE), MITOCHONDRIAL-RELATED"/>
    <property type="match status" value="1"/>
</dbReference>
<name>A0A0G0LPT2_9BACT</name>
<dbReference type="InterPro" id="IPR005719">
    <property type="entry name" value="Dihydroorotate_DH_2"/>
</dbReference>
<sequence length="362" mass="39650">MSLYKEAVFPILQHFDAERTHEITLKLLSLAEKYTFVKRFLEKIYSFEDPRLEVRALGLHFDNPLGLAAGFDKNAVAPRALGVLGFGHIEIGTVTPKFQAGNPRPRIFRLTEDSALINRMGFPGRGVDAVKENLYRSREREVILGINAGANKFSVEQGKAADDYVKVISELASWADYLVVNISSPNTARLRDLQGKEALTQLLKEVRAGMRESGIVKPLIIKLAPDFEDMEKEVGTILDVADRYKIDGIIATNTTVSRDGVTSSLRDESGGLSGSPLKDRSTEVIKFSYRETQGKMPIIGIGGVFNAEDVVEKMEAGASLVQVYTGLVYEGPGMVKGIKRDLVAFTERGGISNINVIVGAAV</sequence>
<dbReference type="InterPro" id="IPR013785">
    <property type="entry name" value="Aldolase_TIM"/>
</dbReference>
<evidence type="ECO:0000256" key="7">
    <source>
        <dbReference type="ARBA" id="ARBA00022975"/>
    </source>
</evidence>
<comment type="subcellular location">
    <subcellularLocation>
        <location evidence="11">Cell membrane</location>
        <topology evidence="11">Peripheral membrane protein</topology>
    </subcellularLocation>
    <subcellularLocation>
        <location evidence="2">Membrane</location>
    </subcellularLocation>
</comment>
<reference evidence="13 14" key="1">
    <citation type="journal article" date="2015" name="Nature">
        <title>rRNA introns, odd ribosomes, and small enigmatic genomes across a large radiation of phyla.</title>
        <authorList>
            <person name="Brown C.T."/>
            <person name="Hug L.A."/>
            <person name="Thomas B.C."/>
            <person name="Sharon I."/>
            <person name="Castelle C.J."/>
            <person name="Singh A."/>
            <person name="Wilkins M.J."/>
            <person name="Williams K.H."/>
            <person name="Banfield J.F."/>
        </authorList>
    </citation>
    <scope>NUCLEOTIDE SEQUENCE [LARGE SCALE GENOMIC DNA]</scope>
</reference>
<feature type="binding site" evidence="11">
    <location>
        <position position="303"/>
    </location>
    <ligand>
        <name>FMN</name>
        <dbReference type="ChEBI" id="CHEBI:58210"/>
    </ligand>
</feature>
<feature type="binding site" evidence="11">
    <location>
        <position position="186"/>
    </location>
    <ligand>
        <name>substrate</name>
    </ligand>
</feature>
<evidence type="ECO:0000256" key="6">
    <source>
        <dbReference type="ARBA" id="ARBA00022643"/>
    </source>
</evidence>
<dbReference type="HAMAP" id="MF_00225">
    <property type="entry name" value="DHO_dh_type2"/>
    <property type="match status" value="1"/>
</dbReference>
<dbReference type="Proteomes" id="UP000034932">
    <property type="component" value="Unassembled WGS sequence"/>
</dbReference>
<dbReference type="UniPathway" id="UPA00070">
    <property type="reaction ID" value="UER00946"/>
</dbReference>